<evidence type="ECO:0000256" key="2">
    <source>
        <dbReference type="ARBA" id="ARBA00022618"/>
    </source>
</evidence>
<reference evidence="5 6" key="1">
    <citation type="journal article" date="2014" name="BMC Genomics">
        <title>Comparison of environmental and isolate Sulfobacillus genomes reveals diverse carbon, sulfur, nitrogen, and hydrogen metabolisms.</title>
        <authorList>
            <person name="Justice N.B."/>
            <person name="Norman A."/>
            <person name="Brown C.T."/>
            <person name="Singh A."/>
            <person name="Thomas B.C."/>
            <person name="Banfield J.F."/>
        </authorList>
    </citation>
    <scope>NUCLEOTIDE SEQUENCE [LARGE SCALE GENOMIC DNA]</scope>
    <source>
        <strain evidence="5">AMDSBA5</strain>
    </source>
</reference>
<dbReference type="PANTHER" id="PTHR34298:SF2">
    <property type="entry name" value="SEGREGATION AND CONDENSATION PROTEIN B"/>
    <property type="match status" value="1"/>
</dbReference>
<proteinExistence type="predicted"/>
<keyword evidence="2" id="KW-0132">Cell division</keyword>
<evidence type="ECO:0000313" key="6">
    <source>
        <dbReference type="Proteomes" id="UP000242705"/>
    </source>
</evidence>
<dbReference type="Pfam" id="PF04079">
    <property type="entry name" value="SMC_ScpB"/>
    <property type="match status" value="1"/>
</dbReference>
<dbReference type="Proteomes" id="UP000242705">
    <property type="component" value="Unassembled WGS sequence"/>
</dbReference>
<dbReference type="InterPro" id="IPR005234">
    <property type="entry name" value="ScpB_csome_segregation"/>
</dbReference>
<comment type="caution">
    <text evidence="5">The sequence shown here is derived from an EMBL/GenBank/DDBJ whole genome shotgun (WGS) entry which is preliminary data.</text>
</comment>
<sequence length="175" mass="19545">MMIMRKVEALLFTQKDPVSSDQLALWLDMDPRHIPDLLESFGQYLQSRQSGLCVRQIAGGYLLATAPDLSSFLDERLGRQAPEPLSAAAWEVLAIIAYKQPITRLEIEALRQTNSERALDTLVNRELIEQVGRKEAPGRPILYGTTVQFLKEFGLDSLEQLPPLPLLPQDSSTSG</sequence>
<dbReference type="SUPFAM" id="SSF46785">
    <property type="entry name" value="Winged helix' DNA-binding domain"/>
    <property type="match status" value="2"/>
</dbReference>
<keyword evidence="4" id="KW-0131">Cell cycle</keyword>
<dbReference type="InterPro" id="IPR036388">
    <property type="entry name" value="WH-like_DNA-bd_sf"/>
</dbReference>
<organism evidence="5 6">
    <name type="scientific">Sulfobacillus thermosulfidooxidans</name>
    <dbReference type="NCBI Taxonomy" id="28034"/>
    <lineage>
        <taxon>Bacteria</taxon>
        <taxon>Bacillati</taxon>
        <taxon>Bacillota</taxon>
        <taxon>Clostridia</taxon>
        <taxon>Eubacteriales</taxon>
        <taxon>Clostridiales Family XVII. Incertae Sedis</taxon>
        <taxon>Sulfobacillus</taxon>
    </lineage>
</organism>
<name>A0A2T2WZ94_SULTH</name>
<dbReference type="Gene3D" id="1.10.10.10">
    <property type="entry name" value="Winged helix-like DNA-binding domain superfamily/Winged helix DNA-binding domain"/>
    <property type="match status" value="2"/>
</dbReference>
<dbReference type="GO" id="GO:0051304">
    <property type="term" value="P:chromosome separation"/>
    <property type="evidence" value="ECO:0007669"/>
    <property type="project" value="InterPro"/>
</dbReference>
<evidence type="ECO:0000256" key="4">
    <source>
        <dbReference type="ARBA" id="ARBA00023306"/>
    </source>
</evidence>
<dbReference type="PIRSF" id="PIRSF019345">
    <property type="entry name" value="ScpB"/>
    <property type="match status" value="1"/>
</dbReference>
<keyword evidence="3" id="KW-0159">Chromosome partition</keyword>
<accession>A0A2T2WZ94</accession>
<gene>
    <name evidence="5" type="primary">scpB</name>
    <name evidence="5" type="ORF">C7B47_07835</name>
</gene>
<dbReference type="PANTHER" id="PTHR34298">
    <property type="entry name" value="SEGREGATION AND CONDENSATION PROTEIN B"/>
    <property type="match status" value="1"/>
</dbReference>
<evidence type="ECO:0000256" key="3">
    <source>
        <dbReference type="ARBA" id="ARBA00022829"/>
    </source>
</evidence>
<evidence type="ECO:0000313" key="5">
    <source>
        <dbReference type="EMBL" id="PSR27551.1"/>
    </source>
</evidence>
<evidence type="ECO:0000256" key="1">
    <source>
        <dbReference type="ARBA" id="ARBA00022490"/>
    </source>
</evidence>
<dbReference type="EMBL" id="PXYX01000012">
    <property type="protein sequence ID" value="PSR27551.1"/>
    <property type="molecule type" value="Genomic_DNA"/>
</dbReference>
<dbReference type="GO" id="GO:0051301">
    <property type="term" value="P:cell division"/>
    <property type="evidence" value="ECO:0007669"/>
    <property type="project" value="UniProtKB-KW"/>
</dbReference>
<protein>
    <submittedName>
        <fullName evidence="5">SMC-Scp complex subunit ScpB</fullName>
    </submittedName>
</protein>
<dbReference type="AlphaFoldDB" id="A0A2T2WZ94"/>
<keyword evidence="1" id="KW-0963">Cytoplasm</keyword>
<dbReference type="NCBIfam" id="TIGR00281">
    <property type="entry name" value="SMC-Scp complex subunit ScpB"/>
    <property type="match status" value="1"/>
</dbReference>
<dbReference type="InterPro" id="IPR036390">
    <property type="entry name" value="WH_DNA-bd_sf"/>
</dbReference>